<reference evidence="7 8" key="1">
    <citation type="submission" date="2013-04" db="EMBL/GenBank/DDBJ databases">
        <title>The Genome Sequence of Propionimicrobium lymphophilum ACS-093-V-SCH5.</title>
        <authorList>
            <consortium name="The Broad Institute Genomics Platform"/>
            <person name="Earl A."/>
            <person name="Ward D."/>
            <person name="Feldgarden M."/>
            <person name="Gevers D."/>
            <person name="Saerens B."/>
            <person name="Vaneechoutte M."/>
            <person name="Walker B."/>
            <person name="Young S."/>
            <person name="Zeng Q."/>
            <person name="Gargeya S."/>
            <person name="Fitzgerald M."/>
            <person name="Haas B."/>
            <person name="Abouelleil A."/>
            <person name="Allen A.W."/>
            <person name="Alvarado L."/>
            <person name="Arachchi H.M."/>
            <person name="Berlin A.M."/>
            <person name="Chapman S.B."/>
            <person name="Gainer-Dewar J."/>
            <person name="Goldberg J."/>
            <person name="Griggs A."/>
            <person name="Gujja S."/>
            <person name="Hansen M."/>
            <person name="Howarth C."/>
            <person name="Imamovic A."/>
            <person name="Ireland A."/>
            <person name="Larimer J."/>
            <person name="McCowan C."/>
            <person name="Murphy C."/>
            <person name="Pearson M."/>
            <person name="Poon T.W."/>
            <person name="Priest M."/>
            <person name="Roberts A."/>
            <person name="Saif S."/>
            <person name="Shea T."/>
            <person name="Sisk P."/>
            <person name="Sykes S."/>
            <person name="Wortman J."/>
            <person name="Nusbaum C."/>
            <person name="Birren B."/>
        </authorList>
    </citation>
    <scope>NUCLEOTIDE SEQUENCE [LARGE SCALE GENOMIC DNA]</scope>
    <source>
        <strain evidence="7 8">ACS-093-V-SCH5</strain>
    </source>
</reference>
<dbReference type="RefSeq" id="WP_016456921.1">
    <property type="nucleotide sequence ID" value="NZ_KE150269.1"/>
</dbReference>
<dbReference type="Pfam" id="PF00890">
    <property type="entry name" value="FAD_binding_2"/>
    <property type="match status" value="1"/>
</dbReference>
<protein>
    <submittedName>
        <fullName evidence="7">Glycerol-3-phosphate dehydrogenase, anaerobic, B subunit</fullName>
    </submittedName>
</protein>
<name>S2W089_9ACTN</name>
<feature type="domain" description="FAD-dependent oxidoreductase 2 FAD-binding" evidence="6">
    <location>
        <begin position="5"/>
        <end position="394"/>
    </location>
</feature>
<dbReference type="AlphaFoldDB" id="S2W089"/>
<dbReference type="InterPro" id="IPR003953">
    <property type="entry name" value="FAD-dep_OxRdtase_2_FAD-bd"/>
</dbReference>
<dbReference type="InterPro" id="IPR036188">
    <property type="entry name" value="FAD/NAD-bd_sf"/>
</dbReference>
<accession>S2W089</accession>
<dbReference type="STRING" id="883161.HMPREF9306_02118"/>
<dbReference type="PANTHER" id="PTHR43400:SF7">
    <property type="entry name" value="FAD-DEPENDENT OXIDOREDUCTASE 2 FAD BINDING DOMAIN-CONTAINING PROTEIN"/>
    <property type="match status" value="1"/>
</dbReference>
<dbReference type="InterPro" id="IPR009158">
    <property type="entry name" value="G3P_DH_GlpB_su"/>
</dbReference>
<dbReference type="PANTHER" id="PTHR43400">
    <property type="entry name" value="FUMARATE REDUCTASE"/>
    <property type="match status" value="1"/>
</dbReference>
<dbReference type="PATRIC" id="fig|883161.3.peg.2110"/>
<dbReference type="SUPFAM" id="SSF51905">
    <property type="entry name" value="FAD/NAD(P)-binding domain"/>
    <property type="match status" value="1"/>
</dbReference>
<dbReference type="OrthoDB" id="140595at2"/>
<dbReference type="GO" id="GO:0009331">
    <property type="term" value="C:glycerol-3-phosphate dehydrogenase (FAD) complex"/>
    <property type="evidence" value="ECO:0007669"/>
    <property type="project" value="InterPro"/>
</dbReference>
<evidence type="ECO:0000256" key="3">
    <source>
        <dbReference type="ARBA" id="ARBA00022643"/>
    </source>
</evidence>
<dbReference type="GO" id="GO:0004368">
    <property type="term" value="F:glycerol-3-phosphate dehydrogenase (quinone) activity"/>
    <property type="evidence" value="ECO:0007669"/>
    <property type="project" value="InterPro"/>
</dbReference>
<keyword evidence="3" id="KW-0288">FMN</keyword>
<evidence type="ECO:0000313" key="7">
    <source>
        <dbReference type="EMBL" id="EPD32546.1"/>
    </source>
</evidence>
<dbReference type="HOGENOM" id="CLU_047793_1_0_11"/>
<evidence type="ECO:0000256" key="2">
    <source>
        <dbReference type="ARBA" id="ARBA00022630"/>
    </source>
</evidence>
<dbReference type="Gene3D" id="3.50.50.60">
    <property type="entry name" value="FAD/NAD(P)-binding domain"/>
    <property type="match status" value="2"/>
</dbReference>
<comment type="caution">
    <text evidence="7">The sequence shown here is derived from an EMBL/GenBank/DDBJ whole genome shotgun (WGS) entry which is preliminary data.</text>
</comment>
<evidence type="ECO:0000256" key="4">
    <source>
        <dbReference type="ARBA" id="ARBA00022827"/>
    </source>
</evidence>
<dbReference type="NCBIfam" id="NF003724">
    <property type="entry name" value="PRK05329.2-3"/>
    <property type="match status" value="1"/>
</dbReference>
<keyword evidence="5" id="KW-0560">Oxidoreductase</keyword>
<keyword evidence="4" id="KW-0274">FAD</keyword>
<proteinExistence type="predicted"/>
<keyword evidence="8" id="KW-1185">Reference proteome</keyword>
<evidence type="ECO:0000259" key="6">
    <source>
        <dbReference type="Pfam" id="PF00890"/>
    </source>
</evidence>
<dbReference type="InterPro" id="IPR050315">
    <property type="entry name" value="FAD-oxidoreductase_2"/>
</dbReference>
<evidence type="ECO:0000256" key="1">
    <source>
        <dbReference type="ARBA" id="ARBA00001974"/>
    </source>
</evidence>
<evidence type="ECO:0000313" key="8">
    <source>
        <dbReference type="Proteomes" id="UP000014417"/>
    </source>
</evidence>
<gene>
    <name evidence="7" type="ORF">HMPREF9306_02118</name>
</gene>
<dbReference type="Proteomes" id="UP000014417">
    <property type="component" value="Unassembled WGS sequence"/>
</dbReference>
<dbReference type="PIRSF" id="PIRSF000141">
    <property type="entry name" value="Anaerobic_G3P_dh"/>
    <property type="match status" value="1"/>
</dbReference>
<keyword evidence="2" id="KW-0285">Flavoprotein</keyword>
<evidence type="ECO:0000256" key="5">
    <source>
        <dbReference type="ARBA" id="ARBA00023002"/>
    </source>
</evidence>
<sequence>MSRTIVIGSGLAGLSAAIRLAEQGVPTTLVTFGNGGLQLSQGTVDILGYAPERVDDPIAAIDSLPEKHPYRILGAQAVEESTKWIANIFGPELIEGDPHSNYLVPTAIGALRPSAYVMPSMAAGDARKVRSYAVVGIKQIKDFQTSMVAGNIARTETPDGGKYVTSETLMSLEPRPGEKDPTSYTYARAMKDPQLVNAFAAELKRVAGEGDVVLVPPVLSYAGVAKQVSELVGRPVAESIMQPPAAPGRLMQEHLVAYAKSHGVRYMLDAKVTGLNAEGGRVKSVNVELAGHERVIEADAVIYAPGGFESGALNMDSHRNITETVFGLPLSEHNGEGLITHKQDEPQPLFEVGVRVDETMRVLDESGKAVYDNFYAAGGLLAGAQRWDEKSGDGIAVASGKRAAEQVGESK</sequence>
<dbReference type="EMBL" id="AGZR01000009">
    <property type="protein sequence ID" value="EPD32546.1"/>
    <property type="molecule type" value="Genomic_DNA"/>
</dbReference>
<organism evidence="7 8">
    <name type="scientific">Propionimicrobium lymphophilum ACS-093-V-SCH5</name>
    <dbReference type="NCBI Taxonomy" id="883161"/>
    <lineage>
        <taxon>Bacteria</taxon>
        <taxon>Bacillati</taxon>
        <taxon>Actinomycetota</taxon>
        <taxon>Actinomycetes</taxon>
        <taxon>Propionibacteriales</taxon>
        <taxon>Propionibacteriaceae</taxon>
        <taxon>Propionimicrobium</taxon>
    </lineage>
</organism>
<comment type="cofactor">
    <cofactor evidence="1">
        <name>FAD</name>
        <dbReference type="ChEBI" id="CHEBI:57692"/>
    </cofactor>
</comment>